<comment type="caution">
    <text evidence="1">The sequence shown here is derived from an EMBL/GenBank/DDBJ whole genome shotgun (WGS) entry which is preliminary data.</text>
</comment>
<evidence type="ECO:0000313" key="2">
    <source>
        <dbReference type="Proteomes" id="UP001617907"/>
    </source>
</evidence>
<gene>
    <name evidence="1" type="ORF">ACIQFM_32445</name>
</gene>
<sequence>MTDRTGDICSDDWQRLITAREMYARSSGIHYDEILHQVAQRAQSEGSIGKADIGALLLFKRLRADTPWARALMTTADTAVRQATAAATAVRNPALSRSEAARAGRAALAGLPGFTRGDALASTVLTAAAPHRMAVYDRRAHTALSSLGISLTHASGRYSRYIAALDDLLSQAPSPAHAWTPRDLNIALYCLPPNSAGMGSA</sequence>
<reference evidence="1 2" key="1">
    <citation type="submission" date="2024-10" db="EMBL/GenBank/DDBJ databases">
        <title>The Natural Products Discovery Center: Release of the First 8490 Sequenced Strains for Exploring Actinobacteria Biosynthetic Diversity.</title>
        <authorList>
            <person name="Kalkreuter E."/>
            <person name="Kautsar S.A."/>
            <person name="Yang D."/>
            <person name="Bader C.D."/>
            <person name="Teijaro C.N."/>
            <person name="Fluegel L."/>
            <person name="Davis C.M."/>
            <person name="Simpson J.R."/>
            <person name="Lauterbach L."/>
            <person name="Steele A.D."/>
            <person name="Gui C."/>
            <person name="Meng S."/>
            <person name="Li G."/>
            <person name="Viehrig K."/>
            <person name="Ye F."/>
            <person name="Su P."/>
            <person name="Kiefer A.F."/>
            <person name="Nichols A."/>
            <person name="Cepeda A.J."/>
            <person name="Yan W."/>
            <person name="Fan B."/>
            <person name="Jiang Y."/>
            <person name="Adhikari A."/>
            <person name="Zheng C.-J."/>
            <person name="Schuster L."/>
            <person name="Cowan T.M."/>
            <person name="Smanski M.J."/>
            <person name="Chevrette M.G."/>
            <person name="De Carvalho L.P.S."/>
            <person name="Shen B."/>
        </authorList>
    </citation>
    <scope>NUCLEOTIDE SEQUENCE [LARGE SCALE GENOMIC DNA]</scope>
    <source>
        <strain evidence="1 2">NPDC093086</strain>
    </source>
</reference>
<proteinExistence type="predicted"/>
<dbReference type="Proteomes" id="UP001617907">
    <property type="component" value="Unassembled WGS sequence"/>
</dbReference>
<dbReference type="RefSeq" id="WP_350892260.1">
    <property type="nucleotide sequence ID" value="NZ_JBEOTR010000036.1"/>
</dbReference>
<accession>A0ABW8HLL0</accession>
<protein>
    <submittedName>
        <fullName evidence="1">Uncharacterized protein</fullName>
    </submittedName>
</protein>
<dbReference type="EMBL" id="JBIVPC010000022">
    <property type="protein sequence ID" value="MFJ6040950.1"/>
    <property type="molecule type" value="Genomic_DNA"/>
</dbReference>
<evidence type="ECO:0000313" key="1">
    <source>
        <dbReference type="EMBL" id="MFJ6040950.1"/>
    </source>
</evidence>
<name>A0ABW8HLL0_9ACTN</name>
<organism evidence="1 2">
    <name type="scientific">Streptomyces ardesiacus</name>
    <dbReference type="NCBI Taxonomy" id="285564"/>
    <lineage>
        <taxon>Bacteria</taxon>
        <taxon>Bacillati</taxon>
        <taxon>Actinomycetota</taxon>
        <taxon>Actinomycetes</taxon>
        <taxon>Kitasatosporales</taxon>
        <taxon>Streptomycetaceae</taxon>
        <taxon>Streptomyces</taxon>
    </lineage>
</organism>
<keyword evidence="2" id="KW-1185">Reference proteome</keyword>